<evidence type="ECO:0000313" key="7">
    <source>
        <dbReference type="Proteomes" id="UP000514410"/>
    </source>
</evidence>
<dbReference type="PANTHER" id="PTHR30419">
    <property type="entry name" value="HTH-TYPE TRANSCRIPTIONAL REGULATOR YBHD"/>
    <property type="match status" value="1"/>
</dbReference>
<dbReference type="GO" id="GO:0003677">
    <property type="term" value="F:DNA binding"/>
    <property type="evidence" value="ECO:0007669"/>
    <property type="project" value="UniProtKB-KW"/>
</dbReference>
<sequence length="293" mass="33109">METRLLKYFLTIAQTGTISQASRELHVTQPTLSRQLKTLEDELGTELFIRKQRQMILTNAGVQLQTDAKQILSMLTQAKTRVQETDNKIVGTIAIGCIESNAANLLAQTIKRYHKQFPGVKIELYDLDSTDIQERLDQGLLDLGIVLKPSETAKYYVKDLQLKDSWGLVVSKSAFLKKEDISKVELRSVPIFITRNNLIQAEMTTLLGIPLSELHIVGKQNLVSNSLYLAKNQTAYPLCAKGAFIGDTNDLKFLPLKDADLIEQQVIWSKQRKVSDIIQNFIDLLVSEDQKNY</sequence>
<proteinExistence type="inferred from homology"/>
<feature type="domain" description="HTH lysR-type" evidence="5">
    <location>
        <begin position="1"/>
        <end position="58"/>
    </location>
</feature>
<dbReference type="SUPFAM" id="SSF53850">
    <property type="entry name" value="Periplasmic binding protein-like II"/>
    <property type="match status" value="1"/>
</dbReference>
<keyword evidence="4" id="KW-0804">Transcription</keyword>
<dbReference type="RefSeq" id="WP_059073365.1">
    <property type="nucleotide sequence ID" value="NZ_CP049366.1"/>
</dbReference>
<dbReference type="InterPro" id="IPR005119">
    <property type="entry name" value="LysR_subst-bd"/>
</dbReference>
<keyword evidence="2" id="KW-0805">Transcription regulation</keyword>
<dbReference type="PRINTS" id="PR00039">
    <property type="entry name" value="HTHLYSR"/>
</dbReference>
<dbReference type="PROSITE" id="PS50931">
    <property type="entry name" value="HTH_LYSR"/>
    <property type="match status" value="1"/>
</dbReference>
<protein>
    <submittedName>
        <fullName evidence="6">LysR family transcriptional regulator</fullName>
    </submittedName>
</protein>
<keyword evidence="7" id="KW-1185">Reference proteome</keyword>
<dbReference type="GO" id="GO:0005829">
    <property type="term" value="C:cytosol"/>
    <property type="evidence" value="ECO:0007669"/>
    <property type="project" value="TreeGrafter"/>
</dbReference>
<accession>A0A7L7KW81</accession>
<comment type="similarity">
    <text evidence="1">Belongs to the LysR transcriptional regulatory family.</text>
</comment>
<dbReference type="PANTHER" id="PTHR30419:SF8">
    <property type="entry name" value="NITROGEN ASSIMILATION TRANSCRIPTIONAL ACTIVATOR-RELATED"/>
    <property type="match status" value="1"/>
</dbReference>
<dbReference type="Proteomes" id="UP000514410">
    <property type="component" value="Chromosome"/>
</dbReference>
<dbReference type="InterPro" id="IPR036388">
    <property type="entry name" value="WH-like_DNA-bd_sf"/>
</dbReference>
<dbReference type="Gene3D" id="3.40.190.10">
    <property type="entry name" value="Periplasmic binding protein-like II"/>
    <property type="match status" value="1"/>
</dbReference>
<evidence type="ECO:0000256" key="3">
    <source>
        <dbReference type="ARBA" id="ARBA00023125"/>
    </source>
</evidence>
<dbReference type="KEGG" id="cpab:G6534_05050"/>
<dbReference type="SUPFAM" id="SSF46785">
    <property type="entry name" value="Winged helix' DNA-binding domain"/>
    <property type="match status" value="1"/>
</dbReference>
<dbReference type="GO" id="GO:0003700">
    <property type="term" value="F:DNA-binding transcription factor activity"/>
    <property type="evidence" value="ECO:0007669"/>
    <property type="project" value="InterPro"/>
</dbReference>
<reference evidence="6 7" key="1">
    <citation type="submission" date="2020-02" db="EMBL/GenBank/DDBJ databases">
        <title>Complete Genome Sequence of Lactobacillus sp. NFFJ11 Isolated from animal feed.</title>
        <authorList>
            <person name="Jung J.Y."/>
        </authorList>
    </citation>
    <scope>NUCLEOTIDE SEQUENCE [LARGE SCALE GENOMIC DNA]</scope>
    <source>
        <strain evidence="6 7">NFFJ11</strain>
    </source>
</reference>
<keyword evidence="3" id="KW-0238">DNA-binding</keyword>
<dbReference type="EMBL" id="CP049366">
    <property type="protein sequence ID" value="QMT84027.1"/>
    <property type="molecule type" value="Genomic_DNA"/>
</dbReference>
<evidence type="ECO:0000259" key="5">
    <source>
        <dbReference type="PROSITE" id="PS50931"/>
    </source>
</evidence>
<dbReference type="InterPro" id="IPR000847">
    <property type="entry name" value="LysR_HTH_N"/>
</dbReference>
<name>A0A7L7KW81_9LACO</name>
<dbReference type="AlphaFoldDB" id="A0A7L7KW81"/>
<dbReference type="FunFam" id="1.10.10.10:FF:000001">
    <property type="entry name" value="LysR family transcriptional regulator"/>
    <property type="match status" value="1"/>
</dbReference>
<dbReference type="CDD" id="cd05466">
    <property type="entry name" value="PBP2_LTTR_substrate"/>
    <property type="match status" value="1"/>
</dbReference>
<gene>
    <name evidence="6" type="ORF">G6534_05050</name>
</gene>
<evidence type="ECO:0000256" key="2">
    <source>
        <dbReference type="ARBA" id="ARBA00023015"/>
    </source>
</evidence>
<evidence type="ECO:0000313" key="6">
    <source>
        <dbReference type="EMBL" id="QMT84027.1"/>
    </source>
</evidence>
<dbReference type="Pfam" id="PF00126">
    <property type="entry name" value="HTH_1"/>
    <property type="match status" value="1"/>
</dbReference>
<dbReference type="Gene3D" id="1.10.10.10">
    <property type="entry name" value="Winged helix-like DNA-binding domain superfamily/Winged helix DNA-binding domain"/>
    <property type="match status" value="1"/>
</dbReference>
<dbReference type="InterPro" id="IPR036390">
    <property type="entry name" value="WH_DNA-bd_sf"/>
</dbReference>
<evidence type="ECO:0000256" key="1">
    <source>
        <dbReference type="ARBA" id="ARBA00009437"/>
    </source>
</evidence>
<dbReference type="InterPro" id="IPR050950">
    <property type="entry name" value="HTH-type_LysR_regulators"/>
</dbReference>
<evidence type="ECO:0000256" key="4">
    <source>
        <dbReference type="ARBA" id="ARBA00023163"/>
    </source>
</evidence>
<dbReference type="Pfam" id="PF03466">
    <property type="entry name" value="LysR_substrate"/>
    <property type="match status" value="1"/>
</dbReference>
<organism evidence="6 7">
    <name type="scientific">Companilactobacillus pabuli</name>
    <dbReference type="NCBI Taxonomy" id="2714036"/>
    <lineage>
        <taxon>Bacteria</taxon>
        <taxon>Bacillati</taxon>
        <taxon>Bacillota</taxon>
        <taxon>Bacilli</taxon>
        <taxon>Lactobacillales</taxon>
        <taxon>Lactobacillaceae</taxon>
        <taxon>Companilactobacillus</taxon>
    </lineage>
</organism>